<dbReference type="OrthoDB" id="9102163at2"/>
<dbReference type="InterPro" id="IPR010127">
    <property type="entry name" value="Phasin_subfam-1"/>
</dbReference>
<evidence type="ECO:0000313" key="2">
    <source>
        <dbReference type="EMBL" id="SAL79494.1"/>
    </source>
</evidence>
<feature type="domain" description="Phasin" evidence="1">
    <location>
        <begin position="7"/>
        <end position="105"/>
    </location>
</feature>
<protein>
    <submittedName>
        <fullName evidence="2">Phasin family protein</fullName>
    </submittedName>
</protein>
<dbReference type="NCBIfam" id="TIGR01841">
    <property type="entry name" value="phasin"/>
    <property type="match status" value="1"/>
</dbReference>
<organism evidence="2 3">
    <name type="scientific">Caballeronia choica</name>
    <dbReference type="NCBI Taxonomy" id="326476"/>
    <lineage>
        <taxon>Bacteria</taxon>
        <taxon>Pseudomonadati</taxon>
        <taxon>Pseudomonadota</taxon>
        <taxon>Betaproteobacteria</taxon>
        <taxon>Burkholderiales</taxon>
        <taxon>Burkholderiaceae</taxon>
        <taxon>Caballeronia</taxon>
    </lineage>
</organism>
<proteinExistence type="predicted"/>
<dbReference type="InterPro" id="IPR018968">
    <property type="entry name" value="Phasin"/>
</dbReference>
<keyword evidence="3" id="KW-1185">Reference proteome</keyword>
<reference evidence="2" key="1">
    <citation type="submission" date="2016-01" db="EMBL/GenBank/DDBJ databases">
        <authorList>
            <person name="Peeters C."/>
        </authorList>
    </citation>
    <scope>NUCLEOTIDE SEQUENCE [LARGE SCALE GENOMIC DNA]</scope>
    <source>
        <strain evidence="2">LMG 22940</strain>
    </source>
</reference>
<evidence type="ECO:0000259" key="1">
    <source>
        <dbReference type="Pfam" id="PF09361"/>
    </source>
</evidence>
<gene>
    <name evidence="2" type="ORF">AWB68_05647</name>
</gene>
<comment type="caution">
    <text evidence="2">The sequence shown here is derived from an EMBL/GenBank/DDBJ whole genome shotgun (WGS) entry which is preliminary data.</text>
</comment>
<dbReference type="AlphaFoldDB" id="A0A158KEK3"/>
<name>A0A158KEK3_9BURK</name>
<dbReference type="RefSeq" id="WP_160110079.1">
    <property type="nucleotide sequence ID" value="NZ_FCON02000085.1"/>
</dbReference>
<evidence type="ECO:0000313" key="3">
    <source>
        <dbReference type="Proteomes" id="UP000054770"/>
    </source>
</evidence>
<dbReference type="EMBL" id="FCON02000085">
    <property type="protein sequence ID" value="SAL79494.1"/>
    <property type="molecule type" value="Genomic_DNA"/>
</dbReference>
<sequence>MSTVSPQQFFSAQSVQVQNVFGAFQAAFDGIEKLTTLNLQVVKTSLAENQVIVEKALATRSPQEFVELSTSVAKATGEKASLYGKQVKEIVSNMQSEASTTAKSQLAEYQREGQEVLNKFTKKPVLESGVVVAP</sequence>
<accession>A0A158KEK3</accession>
<dbReference type="Proteomes" id="UP000054770">
    <property type="component" value="Unassembled WGS sequence"/>
</dbReference>
<dbReference type="Pfam" id="PF09361">
    <property type="entry name" value="Phasin_2"/>
    <property type="match status" value="1"/>
</dbReference>